<evidence type="ECO:0000256" key="2">
    <source>
        <dbReference type="ARBA" id="ARBA00022448"/>
    </source>
</evidence>
<keyword evidence="4 9" id="KW-0997">Cell inner membrane</keyword>
<feature type="transmembrane region" description="Helical" evidence="9">
    <location>
        <begin position="90"/>
        <end position="114"/>
    </location>
</feature>
<keyword evidence="3" id="KW-1003">Cell membrane</keyword>
<keyword evidence="5 9" id="KW-0812">Transmembrane</keyword>
<dbReference type="EMBL" id="BBIO01000002">
    <property type="protein sequence ID" value="GAK44143.1"/>
    <property type="molecule type" value="Genomic_DNA"/>
</dbReference>
<keyword evidence="12" id="KW-1185">Reference proteome</keyword>
<evidence type="ECO:0000256" key="3">
    <source>
        <dbReference type="ARBA" id="ARBA00022475"/>
    </source>
</evidence>
<dbReference type="GO" id="GO:0022857">
    <property type="term" value="F:transmembrane transporter activity"/>
    <property type="evidence" value="ECO:0007669"/>
    <property type="project" value="UniProtKB-UniRule"/>
</dbReference>
<proteinExistence type="inferred from homology"/>
<comment type="caution">
    <text evidence="11">The sequence shown here is derived from an EMBL/GenBank/DDBJ whole genome shotgun (WGS) entry which is preliminary data.</text>
</comment>
<keyword evidence="2 9" id="KW-0813">Transport</keyword>
<evidence type="ECO:0000256" key="5">
    <source>
        <dbReference type="ARBA" id="ARBA00022692"/>
    </source>
</evidence>
<reference evidence="11 12" key="1">
    <citation type="submission" date="2014-07" db="EMBL/GenBank/DDBJ databases">
        <title>Tepidicaulis marinum gen. nov., sp. nov., a novel marine bacterium denitrifying nitrate to nitrous oxide strictly under microaerobic conditions.</title>
        <authorList>
            <person name="Takeuchi M."/>
            <person name="Yamagishi T."/>
            <person name="Kamagata Y."/>
            <person name="Oshima K."/>
            <person name="Hattori M."/>
            <person name="Katayama T."/>
            <person name="Hanada S."/>
            <person name="Tamaki H."/>
            <person name="Marumo K."/>
            <person name="Maeda H."/>
            <person name="Nedachi M."/>
            <person name="Iwasaki W."/>
            <person name="Suwa Y."/>
            <person name="Sakata S."/>
        </authorList>
    </citation>
    <scope>NUCLEOTIDE SEQUENCE [LARGE SCALE GENOMIC DNA]</scope>
    <source>
        <strain evidence="11 12">MA2</strain>
    </source>
</reference>
<dbReference type="InterPro" id="IPR055348">
    <property type="entry name" value="DctQ"/>
</dbReference>
<dbReference type="RefSeq" id="WP_045442836.1">
    <property type="nucleotide sequence ID" value="NZ_BBIO01000002.1"/>
</dbReference>
<accession>A0A081B7X5</accession>
<dbReference type="InterPro" id="IPR007387">
    <property type="entry name" value="TRAP_DctQ"/>
</dbReference>
<feature type="transmembrane region" description="Helical" evidence="9">
    <location>
        <begin position="134"/>
        <end position="159"/>
    </location>
</feature>
<dbReference type="eggNOG" id="COG4665">
    <property type="taxonomic scope" value="Bacteria"/>
</dbReference>
<feature type="domain" description="Tripartite ATP-independent periplasmic transporters DctQ component" evidence="10">
    <location>
        <begin position="26"/>
        <end position="160"/>
    </location>
</feature>
<sequence>MLRLATLIDGFNDRLGRFVSWAALAMVLVQFIVVIMRYVFGLGSVWMQESIIYLHGLLFMLAAGYTLLMDEHVRVDIFYREASPRYKATVNLLGTVFFLWPVCWLIWDAAWPYVALSWSYFEGSQETSGIPAVFLLKSVILAFTVLVALQGVSVILHAVRTLRGLEVPRSEPAPKL</sequence>
<organism evidence="11 12">
    <name type="scientific">Tepidicaulis marinus</name>
    <dbReference type="NCBI Taxonomy" id="1333998"/>
    <lineage>
        <taxon>Bacteria</taxon>
        <taxon>Pseudomonadati</taxon>
        <taxon>Pseudomonadota</taxon>
        <taxon>Alphaproteobacteria</taxon>
        <taxon>Hyphomicrobiales</taxon>
        <taxon>Parvibaculaceae</taxon>
        <taxon>Tepidicaulis</taxon>
    </lineage>
</organism>
<dbReference type="PANTHER" id="PTHR35011">
    <property type="entry name" value="2,3-DIKETO-L-GULONATE TRAP TRANSPORTER SMALL PERMEASE PROTEIN YIAM"/>
    <property type="match status" value="1"/>
</dbReference>
<gene>
    <name evidence="11" type="ORF">M2A_0642</name>
</gene>
<name>A0A081B7X5_9HYPH</name>
<feature type="transmembrane region" description="Helical" evidence="9">
    <location>
        <begin position="52"/>
        <end position="69"/>
    </location>
</feature>
<feature type="transmembrane region" description="Helical" evidence="9">
    <location>
        <begin position="21"/>
        <end position="40"/>
    </location>
</feature>
<dbReference type="GO" id="GO:0005886">
    <property type="term" value="C:plasma membrane"/>
    <property type="evidence" value="ECO:0007669"/>
    <property type="project" value="UniProtKB-SubCell"/>
</dbReference>
<dbReference type="Pfam" id="PF04290">
    <property type="entry name" value="DctQ"/>
    <property type="match status" value="1"/>
</dbReference>
<comment type="function">
    <text evidence="9">Part of the tripartite ATP-independent periplasmic (TRAP) transport system.</text>
</comment>
<evidence type="ECO:0000313" key="12">
    <source>
        <dbReference type="Proteomes" id="UP000028702"/>
    </source>
</evidence>
<comment type="similarity">
    <text evidence="8 9">Belongs to the TRAP transporter small permease family.</text>
</comment>
<evidence type="ECO:0000256" key="6">
    <source>
        <dbReference type="ARBA" id="ARBA00022989"/>
    </source>
</evidence>
<evidence type="ECO:0000256" key="1">
    <source>
        <dbReference type="ARBA" id="ARBA00004429"/>
    </source>
</evidence>
<dbReference type="AlphaFoldDB" id="A0A081B7X5"/>
<evidence type="ECO:0000313" key="11">
    <source>
        <dbReference type="EMBL" id="GAK44143.1"/>
    </source>
</evidence>
<protein>
    <recommendedName>
        <fullName evidence="9">TRAP transporter small permease protein</fullName>
    </recommendedName>
</protein>
<evidence type="ECO:0000256" key="7">
    <source>
        <dbReference type="ARBA" id="ARBA00023136"/>
    </source>
</evidence>
<evidence type="ECO:0000256" key="8">
    <source>
        <dbReference type="ARBA" id="ARBA00038436"/>
    </source>
</evidence>
<dbReference type="PANTHER" id="PTHR35011:SF4">
    <property type="entry name" value="SLL1102 PROTEIN"/>
    <property type="match status" value="1"/>
</dbReference>
<keyword evidence="7 9" id="KW-0472">Membrane</keyword>
<dbReference type="STRING" id="1333998.M2A_0642"/>
<evidence type="ECO:0000256" key="9">
    <source>
        <dbReference type="RuleBase" id="RU369079"/>
    </source>
</evidence>
<dbReference type="Proteomes" id="UP000028702">
    <property type="component" value="Unassembled WGS sequence"/>
</dbReference>
<comment type="subunit">
    <text evidence="9">The complex comprises the extracytoplasmic solute receptor protein and the two transmembrane proteins.</text>
</comment>
<keyword evidence="6 9" id="KW-1133">Transmembrane helix</keyword>
<comment type="subcellular location">
    <subcellularLocation>
        <location evidence="1 9">Cell inner membrane</location>
        <topology evidence="1 9">Multi-pass membrane protein</topology>
    </subcellularLocation>
</comment>
<evidence type="ECO:0000259" key="10">
    <source>
        <dbReference type="Pfam" id="PF04290"/>
    </source>
</evidence>
<evidence type="ECO:0000256" key="4">
    <source>
        <dbReference type="ARBA" id="ARBA00022519"/>
    </source>
</evidence>